<dbReference type="GO" id="GO:0003700">
    <property type="term" value="F:DNA-binding transcription factor activity"/>
    <property type="evidence" value="ECO:0007669"/>
    <property type="project" value="TreeGrafter"/>
</dbReference>
<dbReference type="SUPFAM" id="SSF46689">
    <property type="entry name" value="Homeodomain-like"/>
    <property type="match status" value="1"/>
</dbReference>
<dbReference type="InterPro" id="IPR036271">
    <property type="entry name" value="Tet_transcr_reg_TetR-rel_C_sf"/>
</dbReference>
<dbReference type="InterPro" id="IPR001647">
    <property type="entry name" value="HTH_TetR"/>
</dbReference>
<dbReference type="PROSITE" id="PS50977">
    <property type="entry name" value="HTH_TETR_2"/>
    <property type="match status" value="1"/>
</dbReference>
<dbReference type="RefSeq" id="WP_003445452.1">
    <property type="nucleotide sequence ID" value="NZ_ANZB01000007.1"/>
</dbReference>
<dbReference type="Pfam" id="PF00440">
    <property type="entry name" value="TetR_N"/>
    <property type="match status" value="1"/>
</dbReference>
<gene>
    <name evidence="4" type="ORF">CLPA_c30690</name>
    <name evidence="5" type="ORF">CP6013_00116</name>
</gene>
<dbReference type="InterPro" id="IPR050109">
    <property type="entry name" value="HTH-type_TetR-like_transc_reg"/>
</dbReference>
<evidence type="ECO:0000313" key="7">
    <source>
        <dbReference type="Proteomes" id="UP000030905"/>
    </source>
</evidence>
<organism evidence="4 7">
    <name type="scientific">Clostridium pasteurianum DSM 525 = ATCC 6013</name>
    <dbReference type="NCBI Taxonomy" id="1262449"/>
    <lineage>
        <taxon>Bacteria</taxon>
        <taxon>Bacillati</taxon>
        <taxon>Bacillota</taxon>
        <taxon>Clostridia</taxon>
        <taxon>Eubacteriales</taxon>
        <taxon>Clostridiaceae</taxon>
        <taxon>Clostridium</taxon>
    </lineage>
</organism>
<evidence type="ECO:0000313" key="5">
    <source>
        <dbReference type="EMBL" id="KRU10869.1"/>
    </source>
</evidence>
<name>A0A0H3JB54_CLOPA</name>
<protein>
    <submittedName>
        <fullName evidence="4">Transcriptional regulator, TetR family</fullName>
    </submittedName>
</protein>
<feature type="domain" description="HTH tetR-type" evidence="3">
    <location>
        <begin position="9"/>
        <end position="69"/>
    </location>
</feature>
<feature type="DNA-binding region" description="H-T-H motif" evidence="2">
    <location>
        <begin position="32"/>
        <end position="51"/>
    </location>
</feature>
<dbReference type="PATRIC" id="fig|1262449.3.peg.2334"/>
<dbReference type="AlphaFoldDB" id="A0A0H3JB54"/>
<keyword evidence="7" id="KW-1185">Reference proteome</keyword>
<dbReference type="eggNOG" id="COG1309">
    <property type="taxonomic scope" value="Bacteria"/>
</dbReference>
<dbReference type="EMBL" id="CP009268">
    <property type="protein sequence ID" value="AJA53123.1"/>
    <property type="molecule type" value="Genomic_DNA"/>
</dbReference>
<evidence type="ECO:0000256" key="1">
    <source>
        <dbReference type="ARBA" id="ARBA00023125"/>
    </source>
</evidence>
<dbReference type="Gene3D" id="1.10.357.10">
    <property type="entry name" value="Tetracycline Repressor, domain 2"/>
    <property type="match status" value="1"/>
</dbReference>
<dbReference type="GeneID" id="93075182"/>
<reference evidence="5 6" key="3">
    <citation type="journal article" name="Genome Announc.">
        <title>Improved Draft Genome Sequence of Clostridium pasteurianum Strain ATCC 6013 (DSM 525) Using a Hybrid Next-Generation Sequencing Approach.</title>
        <authorList>
            <person name="Pyne M.E."/>
            <person name="Utturkar S."/>
            <person name="Brown S.D."/>
            <person name="Moo-Young M."/>
            <person name="Chung D.A."/>
            <person name="Chou C.P."/>
        </authorList>
    </citation>
    <scope>NUCLEOTIDE SEQUENCE [LARGE SCALE GENOMIC DNA]</scope>
    <source>
        <strain evidence="5 6">ATCC 6013</strain>
    </source>
</reference>
<dbReference type="GO" id="GO:0000976">
    <property type="term" value="F:transcription cis-regulatory region binding"/>
    <property type="evidence" value="ECO:0007669"/>
    <property type="project" value="TreeGrafter"/>
</dbReference>
<keyword evidence="1 2" id="KW-0238">DNA-binding</keyword>
<dbReference type="InterPro" id="IPR009057">
    <property type="entry name" value="Homeodomain-like_sf"/>
</dbReference>
<sequence length="192" mass="21774">MGIREEQRKKRRDGILEAALDLFIRKGYSATKISDIAESLGMSVGLLFHYFQSKEKLYEELIKLGISGPMSVVEPTDKAPIDFFEGIVKQIFHYIKTEPFVAKMFVLMSQAFYNEAAPQNVKNMIHAFDIYTPTTLLIKKGQQNGTIREGNPYALAIAYWCAIQGIAEQMAMNPDFPCPESDWIVDIIRGKI</sequence>
<dbReference type="PANTHER" id="PTHR30055:SF226">
    <property type="entry name" value="HTH-TYPE TRANSCRIPTIONAL REGULATOR PKSA"/>
    <property type="match status" value="1"/>
</dbReference>
<dbReference type="SUPFAM" id="SSF48498">
    <property type="entry name" value="Tetracyclin repressor-like, C-terminal domain"/>
    <property type="match status" value="1"/>
</dbReference>
<evidence type="ECO:0000313" key="4">
    <source>
        <dbReference type="EMBL" id="AJA53123.1"/>
    </source>
</evidence>
<dbReference type="Proteomes" id="UP000030905">
    <property type="component" value="Chromosome"/>
</dbReference>
<evidence type="ECO:0000313" key="6">
    <source>
        <dbReference type="Proteomes" id="UP000028042"/>
    </source>
</evidence>
<dbReference type="KEGG" id="cpat:CLPA_c30690"/>
<dbReference type="Proteomes" id="UP000028042">
    <property type="component" value="Unassembled WGS sequence"/>
</dbReference>
<proteinExistence type="predicted"/>
<accession>A0A0H3JB54</accession>
<reference evidence="5" key="2">
    <citation type="submission" date="2015-10" db="EMBL/GenBank/DDBJ databases">
        <title>Improved Draft Genome Sequence of Clostridium pasteurianum Strain ATCC 6013 (DSM 525) Using a Hybrid Next-Generation Sequencing Approach.</title>
        <authorList>
            <person name="Pyne M.E."/>
            <person name="Utturkar S.M."/>
            <person name="Brown S.D."/>
            <person name="Moo-Young M."/>
            <person name="Chung D.A."/>
            <person name="Chou P.C."/>
        </authorList>
    </citation>
    <scope>NUCLEOTIDE SEQUENCE</scope>
    <source>
        <strain evidence="5">ATCC 6013</strain>
    </source>
</reference>
<evidence type="ECO:0000259" key="3">
    <source>
        <dbReference type="PROSITE" id="PS50977"/>
    </source>
</evidence>
<dbReference type="EMBL" id="JPGY02000001">
    <property type="protein sequence ID" value="KRU10869.1"/>
    <property type="molecule type" value="Genomic_DNA"/>
</dbReference>
<dbReference type="PANTHER" id="PTHR30055">
    <property type="entry name" value="HTH-TYPE TRANSCRIPTIONAL REGULATOR RUTR"/>
    <property type="match status" value="1"/>
</dbReference>
<reference evidence="4 7" key="1">
    <citation type="journal article" date="2015" name="Genome Announc.">
        <title>Complete Genome Sequence of the Nitrogen-Fixing and Solvent-Producing Clostridium pasteurianum DSM 525.</title>
        <authorList>
            <person name="Poehlein A."/>
            <person name="Grosse-Honebrink A."/>
            <person name="Zhang Y."/>
            <person name="Minton N.P."/>
            <person name="Daniel R."/>
        </authorList>
    </citation>
    <scope>NUCLEOTIDE SEQUENCE [LARGE SCALE GENOMIC DNA]</scope>
    <source>
        <strain evidence="4">DSM 525</strain>
        <strain evidence="7">DSM 525 / ATCC 6013</strain>
    </source>
</reference>
<dbReference type="PRINTS" id="PR00455">
    <property type="entry name" value="HTHTETR"/>
</dbReference>
<evidence type="ECO:0000256" key="2">
    <source>
        <dbReference type="PROSITE-ProRule" id="PRU00335"/>
    </source>
</evidence>
<dbReference type="KEGG" id="cpae:CPAST_c30690"/>